<dbReference type="PROSITE" id="PS51257">
    <property type="entry name" value="PROKAR_LIPOPROTEIN"/>
    <property type="match status" value="1"/>
</dbReference>
<dbReference type="Pfam" id="PF01494">
    <property type="entry name" value="FAD_binding_3"/>
    <property type="match status" value="1"/>
</dbReference>
<feature type="transmembrane region" description="Helical" evidence="1">
    <location>
        <begin position="6"/>
        <end position="26"/>
    </location>
</feature>
<keyword evidence="1" id="KW-0472">Membrane</keyword>
<name>A0A7X4YM18_9BACL</name>
<evidence type="ECO:0000259" key="2">
    <source>
        <dbReference type="Pfam" id="PF01494"/>
    </source>
</evidence>
<dbReference type="InterPro" id="IPR036188">
    <property type="entry name" value="FAD/NAD-bd_sf"/>
</dbReference>
<dbReference type="InterPro" id="IPR002938">
    <property type="entry name" value="FAD-bd"/>
</dbReference>
<dbReference type="OrthoDB" id="9806565at2"/>
<organism evidence="3 4">
    <name type="scientific">Paenibacillus sacheonensis</name>
    <dbReference type="NCBI Taxonomy" id="742054"/>
    <lineage>
        <taxon>Bacteria</taxon>
        <taxon>Bacillati</taxon>
        <taxon>Bacillota</taxon>
        <taxon>Bacilli</taxon>
        <taxon>Bacillales</taxon>
        <taxon>Paenibacillaceae</taxon>
        <taxon>Paenibacillus</taxon>
    </lineage>
</organism>
<dbReference type="Gene3D" id="3.50.50.60">
    <property type="entry name" value="FAD/NAD(P)-binding domain"/>
    <property type="match status" value="1"/>
</dbReference>
<keyword evidence="1" id="KW-0812">Transmembrane</keyword>
<dbReference type="RefSeq" id="WP_161696082.1">
    <property type="nucleotide sequence ID" value="NZ_JAAAMU010000003.1"/>
</dbReference>
<keyword evidence="1" id="KW-1133">Transmembrane helix</keyword>
<reference evidence="3 4" key="1">
    <citation type="submission" date="2020-01" db="EMBL/GenBank/DDBJ databases">
        <title>Paenibacillus soybeanensis sp. nov. isolated from the nodules of soybean (Glycine max(L.) Merr).</title>
        <authorList>
            <person name="Wang H."/>
        </authorList>
    </citation>
    <scope>NUCLEOTIDE SEQUENCE [LARGE SCALE GENOMIC DNA]</scope>
    <source>
        <strain evidence="3 4">DSM 23054</strain>
    </source>
</reference>
<protein>
    <submittedName>
        <fullName evidence="3">NAD(P)-binding protein</fullName>
    </submittedName>
</protein>
<dbReference type="SUPFAM" id="SSF51905">
    <property type="entry name" value="FAD/NAD(P)-binding domain"/>
    <property type="match status" value="1"/>
</dbReference>
<evidence type="ECO:0000256" key="1">
    <source>
        <dbReference type="SAM" id="Phobius"/>
    </source>
</evidence>
<dbReference type="EMBL" id="JAAAMU010000003">
    <property type="protein sequence ID" value="NBC68858.1"/>
    <property type="molecule type" value="Genomic_DNA"/>
</dbReference>
<accession>A0A7X4YM18</accession>
<dbReference type="PRINTS" id="PR00420">
    <property type="entry name" value="RNGMNOXGNASE"/>
</dbReference>
<dbReference type="GO" id="GO:0071949">
    <property type="term" value="F:FAD binding"/>
    <property type="evidence" value="ECO:0007669"/>
    <property type="project" value="InterPro"/>
</dbReference>
<dbReference type="Proteomes" id="UP000558113">
    <property type="component" value="Unassembled WGS sequence"/>
</dbReference>
<dbReference type="AlphaFoldDB" id="A0A7X4YM18"/>
<dbReference type="InterPro" id="IPR050407">
    <property type="entry name" value="Geranylgeranyl_reductase"/>
</dbReference>
<dbReference type="PANTHER" id="PTHR42685">
    <property type="entry name" value="GERANYLGERANYL DIPHOSPHATE REDUCTASE"/>
    <property type="match status" value="1"/>
</dbReference>
<evidence type="ECO:0000313" key="3">
    <source>
        <dbReference type="EMBL" id="NBC68858.1"/>
    </source>
</evidence>
<proteinExistence type="predicted"/>
<feature type="domain" description="FAD-binding" evidence="2">
    <location>
        <begin position="8"/>
        <end position="165"/>
    </location>
</feature>
<dbReference type="PANTHER" id="PTHR42685:SF22">
    <property type="entry name" value="CONDITIONED MEDIUM FACTOR RECEPTOR 1"/>
    <property type="match status" value="1"/>
</dbReference>
<evidence type="ECO:0000313" key="4">
    <source>
        <dbReference type="Proteomes" id="UP000558113"/>
    </source>
</evidence>
<gene>
    <name evidence="3" type="ORF">GT003_07655</name>
</gene>
<comment type="caution">
    <text evidence="3">The sequence shown here is derived from an EMBL/GenBank/DDBJ whole genome shotgun (WGS) entry which is preliminary data.</text>
</comment>
<sequence>MSDSRTLDAAILGAGIAGSCLAILLARRGWKVALIDRQSFPRHKVCGEFLSPDAVEALVALGLEERLQSLRPAVIRSARLDFGSRNPVNAQLPGAAWGISRYALDAALHDEARLAGADVATGTAVGAVRLWDGGYELDMKRGAAQVSIRSRSVIGAWGGNGRIPDMPGAQRRRLSPCPYVGVKTHLSGIELDGELELYFFAGGYLGLSSAGDGIVNAAALLDQRSFRHVPSTVTGWLEAAGQRNPRLARRIAEARPAGGTQTAVAPVRLFDPPLAWNGIPLIGDACVTIPPLCGDGMSMAIRSAQLCAISADRCLRSQTTQEQWKIEYTKAIDRHFRHPLRWGRLLQRVAGNPSFTILAAAAAGRLPSVVARLVKATRLGKTEVLPW</sequence>
<keyword evidence="4" id="KW-1185">Reference proteome</keyword>